<dbReference type="CDD" id="cd02219">
    <property type="entry name" value="cupin_YjlB-like"/>
    <property type="match status" value="1"/>
</dbReference>
<dbReference type="EMBL" id="BSNS01000001">
    <property type="protein sequence ID" value="GLQ52864.1"/>
    <property type="molecule type" value="Genomic_DNA"/>
</dbReference>
<evidence type="ECO:0000313" key="2">
    <source>
        <dbReference type="EMBL" id="GLQ52864.1"/>
    </source>
</evidence>
<dbReference type="SUPFAM" id="SSF51182">
    <property type="entry name" value="RmlC-like cupins"/>
    <property type="match status" value="1"/>
</dbReference>
<proteinExistence type="predicted"/>
<keyword evidence="3" id="KW-1185">Reference proteome</keyword>
<sequence length="174" mass="18794">MTTLTGNIAGVSAEQFSDDGQFPNSRLPLLIYKAALAPDEANPEQMELLFGTHGWPAQWRSGIYPFHHYHSTAHEVLGIARGSARLMLGGPSGREFDVEAGDVIVIPAGVGHRRLSSTDDFLVVGGYPPGQSWDLLEGKDGERPRADDNIAHVPIPETDPVGGREGPLFDLWVA</sequence>
<dbReference type="Gene3D" id="2.60.120.10">
    <property type="entry name" value="Jelly Rolls"/>
    <property type="match status" value="1"/>
</dbReference>
<accession>A0ABQ5VZ33</accession>
<dbReference type="InterPro" id="IPR014500">
    <property type="entry name" value="UCP019307_cupin"/>
</dbReference>
<dbReference type="RefSeq" id="WP_284338331.1">
    <property type="nucleotide sequence ID" value="NZ_BSNS01000001.1"/>
</dbReference>
<dbReference type="PANTHER" id="PTHR36448">
    <property type="entry name" value="BLR7373 PROTEIN"/>
    <property type="match status" value="1"/>
</dbReference>
<feature type="domain" description="Cupin type-2" evidence="1">
    <location>
        <begin position="67"/>
        <end position="113"/>
    </location>
</feature>
<reference evidence="3" key="1">
    <citation type="journal article" date="2019" name="Int. J. Syst. Evol. Microbiol.">
        <title>The Global Catalogue of Microorganisms (GCM) 10K type strain sequencing project: providing services to taxonomists for standard genome sequencing and annotation.</title>
        <authorList>
            <consortium name="The Broad Institute Genomics Platform"/>
            <consortium name="The Broad Institute Genome Sequencing Center for Infectious Disease"/>
            <person name="Wu L."/>
            <person name="Ma J."/>
        </authorList>
    </citation>
    <scope>NUCLEOTIDE SEQUENCE [LARGE SCALE GENOMIC DNA]</scope>
    <source>
        <strain evidence="3">NBRC 112416</strain>
    </source>
</reference>
<dbReference type="InterPro" id="IPR014710">
    <property type="entry name" value="RmlC-like_jellyroll"/>
</dbReference>
<dbReference type="InterPro" id="IPR047121">
    <property type="entry name" value="YjiB-like"/>
</dbReference>
<dbReference type="Proteomes" id="UP001156691">
    <property type="component" value="Unassembled WGS sequence"/>
</dbReference>
<protein>
    <recommendedName>
        <fullName evidence="1">Cupin type-2 domain-containing protein</fullName>
    </recommendedName>
</protein>
<dbReference type="Pfam" id="PF07883">
    <property type="entry name" value="Cupin_2"/>
    <property type="match status" value="1"/>
</dbReference>
<gene>
    <name evidence="2" type="ORF">GCM10010862_01220</name>
</gene>
<dbReference type="PIRSF" id="PIRSF019307">
    <property type="entry name" value="UCP019307"/>
    <property type="match status" value="1"/>
</dbReference>
<dbReference type="InterPro" id="IPR013096">
    <property type="entry name" value="Cupin_2"/>
</dbReference>
<dbReference type="PANTHER" id="PTHR36448:SF2">
    <property type="entry name" value="CUPIN TYPE-1 DOMAIN-CONTAINING PROTEIN"/>
    <property type="match status" value="1"/>
</dbReference>
<organism evidence="2 3">
    <name type="scientific">Devosia nitrariae</name>
    <dbReference type="NCBI Taxonomy" id="2071872"/>
    <lineage>
        <taxon>Bacteria</taxon>
        <taxon>Pseudomonadati</taxon>
        <taxon>Pseudomonadota</taxon>
        <taxon>Alphaproteobacteria</taxon>
        <taxon>Hyphomicrobiales</taxon>
        <taxon>Devosiaceae</taxon>
        <taxon>Devosia</taxon>
    </lineage>
</organism>
<comment type="caution">
    <text evidence="2">The sequence shown here is derived from an EMBL/GenBank/DDBJ whole genome shotgun (WGS) entry which is preliminary data.</text>
</comment>
<dbReference type="InterPro" id="IPR011051">
    <property type="entry name" value="RmlC_Cupin_sf"/>
</dbReference>
<evidence type="ECO:0000259" key="1">
    <source>
        <dbReference type="Pfam" id="PF07883"/>
    </source>
</evidence>
<name>A0ABQ5VZ33_9HYPH</name>
<evidence type="ECO:0000313" key="3">
    <source>
        <dbReference type="Proteomes" id="UP001156691"/>
    </source>
</evidence>